<proteinExistence type="predicted"/>
<name>A0A198GG65_9GAMM</name>
<keyword evidence="4" id="KW-1185">Reference proteome</keyword>
<dbReference type="InterPro" id="IPR008638">
    <property type="entry name" value="FhaB/CdiA-like_TPS"/>
</dbReference>
<dbReference type="Proteomes" id="UP000094023">
    <property type="component" value="Unassembled WGS sequence"/>
</dbReference>
<dbReference type="InterPro" id="IPR011050">
    <property type="entry name" value="Pectin_lyase_fold/virulence"/>
</dbReference>
<dbReference type="RefSeq" id="WP_083954534.1">
    <property type="nucleotide sequence ID" value="NZ_LXEN01000031.1"/>
</dbReference>
<keyword evidence="1" id="KW-0732">Signal</keyword>
<reference evidence="3 4" key="1">
    <citation type="submission" date="2016-04" db="EMBL/GenBank/DDBJ databases">
        <title>ATOL: Assembling a taxonomically balanced genome-scale reconstruction of the evolutionary history of the Enterobacteriaceae.</title>
        <authorList>
            <person name="Plunkett G.III."/>
            <person name="Neeno-Eckwall E.C."/>
            <person name="Glasner J.D."/>
            <person name="Perna N.T."/>
        </authorList>
    </citation>
    <scope>NUCLEOTIDE SEQUENCE [LARGE SCALE GENOMIC DNA]</scope>
    <source>
        <strain evidence="3 4">ATCC 19692</strain>
    </source>
</reference>
<dbReference type="Gene3D" id="2.160.20.10">
    <property type="entry name" value="Single-stranded right-handed beta-helix, Pectin lyase-like"/>
    <property type="match status" value="1"/>
</dbReference>
<accession>A0A198GG65</accession>
<dbReference type="SUPFAM" id="SSF51126">
    <property type="entry name" value="Pectin lyase-like"/>
    <property type="match status" value="1"/>
</dbReference>
<organism evidence="3 4">
    <name type="scientific">Proteus myxofaciens ATCC 19692</name>
    <dbReference type="NCBI Taxonomy" id="1354337"/>
    <lineage>
        <taxon>Bacteria</taxon>
        <taxon>Pseudomonadati</taxon>
        <taxon>Pseudomonadota</taxon>
        <taxon>Gammaproteobacteria</taxon>
        <taxon>Enterobacterales</taxon>
        <taxon>Morganellaceae</taxon>
        <taxon>Proteus</taxon>
    </lineage>
</organism>
<feature type="chain" id="PRO_5008279008" evidence="1">
    <location>
        <begin position="22"/>
        <end position="277"/>
    </location>
</feature>
<dbReference type="EMBL" id="LXEN01000031">
    <property type="protein sequence ID" value="OAT35211.1"/>
    <property type="molecule type" value="Genomic_DNA"/>
</dbReference>
<dbReference type="NCBIfam" id="TIGR01901">
    <property type="entry name" value="adhes_NPXG"/>
    <property type="match status" value="1"/>
</dbReference>
<feature type="domain" description="Filamentous haemagglutinin FhaB/tRNA nuclease CdiA-like TPS" evidence="2">
    <location>
        <begin position="24"/>
        <end position="231"/>
    </location>
</feature>
<dbReference type="Pfam" id="PF05860">
    <property type="entry name" value="TPS"/>
    <property type="match status" value="1"/>
</dbReference>
<gene>
    <name evidence="3" type="ORF">M983_0748</name>
</gene>
<evidence type="ECO:0000313" key="3">
    <source>
        <dbReference type="EMBL" id="OAT35211.1"/>
    </source>
</evidence>
<protein>
    <submittedName>
        <fullName evidence="3">Hemolysin</fullName>
    </submittedName>
</protein>
<feature type="signal peptide" evidence="1">
    <location>
        <begin position="1"/>
        <end position="21"/>
    </location>
</feature>
<evidence type="ECO:0000259" key="2">
    <source>
        <dbReference type="Pfam" id="PF05860"/>
    </source>
</evidence>
<dbReference type="OrthoDB" id="6464599at2"/>
<comment type="caution">
    <text evidence="3">The sequence shown here is derived from an EMBL/GenBank/DDBJ whole genome shotgun (WGS) entry which is preliminary data.</text>
</comment>
<sequence length="277" mass="31393">MKPSKFFFILLPLIHINPALANQDIIVDKSLSPNVIVTTDEKSKKEIVNINSADNNNISLNFYEKFDVSKNGIIINNKQAQADIIINEVTGDKITFINGNISVDGKKSHVIIANPNGVECYTCAGSRLTDLTLISGQTNKDNKTQFILSDKNYVSIHNVGYLSSKNLNIISNEVFIGGTLSKHISTINIFNGMSHYNLLGENVFDRRGRVSIFESFKHNLERVNIYKNENNHNNVYLDEKIYKLNNEIDKTDEKINLLNNKVFINNKPINKRDIDLY</sequence>
<evidence type="ECO:0000313" key="4">
    <source>
        <dbReference type="Proteomes" id="UP000094023"/>
    </source>
</evidence>
<dbReference type="STRING" id="1354337.M983_0748"/>
<dbReference type="InterPro" id="IPR012334">
    <property type="entry name" value="Pectin_lyas_fold"/>
</dbReference>
<evidence type="ECO:0000256" key="1">
    <source>
        <dbReference type="SAM" id="SignalP"/>
    </source>
</evidence>
<dbReference type="AlphaFoldDB" id="A0A198GG65"/>